<evidence type="ECO:0000256" key="3">
    <source>
        <dbReference type="SAM" id="SignalP"/>
    </source>
</evidence>
<name>A0A9D0ZE88_9FIRM</name>
<reference evidence="5" key="1">
    <citation type="submission" date="2020-10" db="EMBL/GenBank/DDBJ databases">
        <authorList>
            <person name="Gilroy R."/>
        </authorList>
    </citation>
    <scope>NUCLEOTIDE SEQUENCE</scope>
    <source>
        <strain evidence="5">ChiBcolR7-354</strain>
    </source>
</reference>
<dbReference type="InterPro" id="IPR028082">
    <property type="entry name" value="Peripla_BP_I"/>
</dbReference>
<proteinExistence type="inferred from homology"/>
<keyword evidence="2 3" id="KW-0732">Signal</keyword>
<protein>
    <submittedName>
        <fullName evidence="5">ABC transporter substrate-binding protein</fullName>
    </submittedName>
</protein>
<dbReference type="Pfam" id="PF13458">
    <property type="entry name" value="Peripla_BP_6"/>
    <property type="match status" value="1"/>
</dbReference>
<dbReference type="SUPFAM" id="SSF53822">
    <property type="entry name" value="Periplasmic binding protein-like I"/>
    <property type="match status" value="1"/>
</dbReference>
<dbReference type="EMBL" id="DVGA01000062">
    <property type="protein sequence ID" value="HIQ78838.1"/>
    <property type="molecule type" value="Genomic_DNA"/>
</dbReference>
<feature type="domain" description="Leucine-binding protein" evidence="4">
    <location>
        <begin position="51"/>
        <end position="393"/>
    </location>
</feature>
<evidence type="ECO:0000259" key="4">
    <source>
        <dbReference type="Pfam" id="PF13458"/>
    </source>
</evidence>
<dbReference type="PANTHER" id="PTHR30483">
    <property type="entry name" value="LEUCINE-SPECIFIC-BINDING PROTEIN"/>
    <property type="match status" value="1"/>
</dbReference>
<feature type="chain" id="PRO_5038438750" evidence="3">
    <location>
        <begin position="19"/>
        <end position="409"/>
    </location>
</feature>
<dbReference type="InterPro" id="IPR051010">
    <property type="entry name" value="BCAA_transport"/>
</dbReference>
<gene>
    <name evidence="5" type="ORF">IAB77_06225</name>
</gene>
<dbReference type="PROSITE" id="PS51257">
    <property type="entry name" value="PROKAR_LIPOPROTEIN"/>
    <property type="match status" value="1"/>
</dbReference>
<dbReference type="Proteomes" id="UP000824262">
    <property type="component" value="Unassembled WGS sequence"/>
</dbReference>
<dbReference type="InterPro" id="IPR028081">
    <property type="entry name" value="Leu-bd"/>
</dbReference>
<dbReference type="Gene3D" id="3.40.50.2300">
    <property type="match status" value="2"/>
</dbReference>
<evidence type="ECO:0000313" key="6">
    <source>
        <dbReference type="Proteomes" id="UP000824262"/>
    </source>
</evidence>
<evidence type="ECO:0000256" key="2">
    <source>
        <dbReference type="ARBA" id="ARBA00022729"/>
    </source>
</evidence>
<accession>A0A9D0ZE88</accession>
<comment type="caution">
    <text evidence="5">The sequence shown here is derived from an EMBL/GenBank/DDBJ whole genome shotgun (WGS) entry which is preliminary data.</text>
</comment>
<reference evidence="5" key="2">
    <citation type="journal article" date="2021" name="PeerJ">
        <title>Extensive microbial diversity within the chicken gut microbiome revealed by metagenomics and culture.</title>
        <authorList>
            <person name="Gilroy R."/>
            <person name="Ravi A."/>
            <person name="Getino M."/>
            <person name="Pursley I."/>
            <person name="Horton D.L."/>
            <person name="Alikhan N.F."/>
            <person name="Baker D."/>
            <person name="Gharbi K."/>
            <person name="Hall N."/>
            <person name="Watson M."/>
            <person name="Adriaenssens E.M."/>
            <person name="Foster-Nyarko E."/>
            <person name="Jarju S."/>
            <person name="Secka A."/>
            <person name="Antonio M."/>
            <person name="Oren A."/>
            <person name="Chaudhuri R.R."/>
            <person name="La Ragione R."/>
            <person name="Hildebrand F."/>
            <person name="Pallen M.J."/>
        </authorList>
    </citation>
    <scope>NUCLEOTIDE SEQUENCE</scope>
    <source>
        <strain evidence="5">ChiBcolR7-354</strain>
    </source>
</reference>
<sequence length="409" mass="42948">MKKILALLLALCMVFAFAACGSEPAAESDAPSESTAPAAESEAPATGDNVISIGVFEPLTGASGAGGRQEYLGMQYAQSLRPTVTIDGVEYTIEFVEGDNASSADEAPSAATSLISAGVSLVLGTYGSSAAIAAAPYFDDAQIPAIGVTCTNPRVTEGNEYYFRTCFIDPFQGSVLAAYAYNELGARHVYCLGETGNDYDAGVINYFQQAFEELGGTVTVGNFPENNSDFTSYINTAVSESADAMLTPVSIQYSTQIIAQAASLNLEMPILGSDTVDSNAVLEAIQGTSLSLYVTTFYNEGGDPDFDAGFKEFINSNSTNLENNGGNDTIAAVSVMGFDAYNVALDAIERAQSTSPADIYEALKETNSDGVTGNIQFDENGDAMRDLAYIKIADTENNTWINGGSQTVE</sequence>
<organism evidence="5 6">
    <name type="scientific">Candidatus Scatomorpha intestinavium</name>
    <dbReference type="NCBI Taxonomy" id="2840922"/>
    <lineage>
        <taxon>Bacteria</taxon>
        <taxon>Bacillati</taxon>
        <taxon>Bacillota</taxon>
        <taxon>Clostridia</taxon>
        <taxon>Eubacteriales</taxon>
        <taxon>Candidatus Scatomorpha</taxon>
    </lineage>
</organism>
<dbReference type="PANTHER" id="PTHR30483:SF6">
    <property type="entry name" value="PERIPLASMIC BINDING PROTEIN OF ABC TRANSPORTER FOR NATURAL AMINO ACIDS"/>
    <property type="match status" value="1"/>
</dbReference>
<evidence type="ECO:0000313" key="5">
    <source>
        <dbReference type="EMBL" id="HIQ78838.1"/>
    </source>
</evidence>
<evidence type="ECO:0000256" key="1">
    <source>
        <dbReference type="ARBA" id="ARBA00010062"/>
    </source>
</evidence>
<feature type="signal peptide" evidence="3">
    <location>
        <begin position="1"/>
        <end position="18"/>
    </location>
</feature>
<dbReference type="AlphaFoldDB" id="A0A9D0ZE88"/>
<comment type="similarity">
    <text evidence="1">Belongs to the leucine-binding protein family.</text>
</comment>
<dbReference type="CDD" id="cd06347">
    <property type="entry name" value="PBP1_ABC_LivK_ligand_binding-like"/>
    <property type="match status" value="1"/>
</dbReference>